<dbReference type="PROSITE" id="PS01330">
    <property type="entry name" value="PABS_1"/>
    <property type="match status" value="1"/>
</dbReference>
<dbReference type="InterPro" id="IPR001045">
    <property type="entry name" value="Spermi_synthase"/>
</dbReference>
<keyword evidence="11" id="KW-1185">Reference proteome</keyword>
<feature type="binding site" evidence="5">
    <location>
        <position position="82"/>
    </location>
    <ligand>
        <name>spermidine</name>
        <dbReference type="ChEBI" id="CHEBI:57834"/>
    </ligand>
</feature>
<comment type="pathway">
    <text evidence="5">Amine and polyamine biosynthesis; spermidine biosynthesis; spermidine from putrescine: step 1/1.</text>
</comment>
<proteinExistence type="inferred from homology"/>
<protein>
    <recommendedName>
        <fullName evidence="5">Polyamine aminopropyltransferase</fullName>
    </recommendedName>
    <alternativeName>
        <fullName evidence="5">Putrescine aminopropyltransferase</fullName>
        <shortName evidence="5">PAPT</shortName>
    </alternativeName>
    <alternativeName>
        <fullName evidence="5">Spermidine synthase</fullName>
        <shortName evidence="5">SPDS</shortName>
        <shortName evidence="5">SPDSY</shortName>
        <ecNumber evidence="5">2.5.1.16</ecNumber>
    </alternativeName>
</protein>
<feature type="domain" description="PABS" evidence="9">
    <location>
        <begin position="20"/>
        <end position="257"/>
    </location>
</feature>
<evidence type="ECO:0000256" key="5">
    <source>
        <dbReference type="HAMAP-Rule" id="MF_00198"/>
    </source>
</evidence>
<feature type="active site" description="Proton acceptor" evidence="5 6">
    <location>
        <position position="176"/>
    </location>
</feature>
<evidence type="ECO:0000256" key="7">
    <source>
        <dbReference type="RuleBase" id="RU003836"/>
    </source>
</evidence>
<dbReference type="InterPro" id="IPR030374">
    <property type="entry name" value="PABS"/>
</dbReference>
<dbReference type="CDD" id="cd02440">
    <property type="entry name" value="AdoMet_MTases"/>
    <property type="match status" value="1"/>
</dbReference>
<dbReference type="HAMAP" id="MF_00198">
    <property type="entry name" value="Spermidine_synth"/>
    <property type="match status" value="1"/>
</dbReference>
<evidence type="ECO:0000256" key="4">
    <source>
        <dbReference type="ARBA" id="ARBA00023115"/>
    </source>
</evidence>
<dbReference type="Pfam" id="PF01564">
    <property type="entry name" value="Spermine_synth"/>
    <property type="match status" value="1"/>
</dbReference>
<dbReference type="NCBIfam" id="TIGR00417">
    <property type="entry name" value="speE"/>
    <property type="match status" value="1"/>
</dbReference>
<comment type="subunit">
    <text evidence="5">Homodimer or homotetramer.</text>
</comment>
<comment type="caution">
    <text evidence="10">The sequence shown here is derived from an EMBL/GenBank/DDBJ whole genome shotgun (WGS) entry which is preliminary data.</text>
</comment>
<dbReference type="STRING" id="1317117.ATO7_06980"/>
<dbReference type="PANTHER" id="PTHR11558:SF11">
    <property type="entry name" value="SPERMIDINE SYNTHASE"/>
    <property type="match status" value="1"/>
</dbReference>
<dbReference type="Pfam" id="PF17284">
    <property type="entry name" value="Spermine_synt_N"/>
    <property type="match status" value="1"/>
</dbReference>
<evidence type="ECO:0000256" key="3">
    <source>
        <dbReference type="ARBA" id="ARBA00023066"/>
    </source>
</evidence>
<evidence type="ECO:0000256" key="6">
    <source>
        <dbReference type="PROSITE-ProRule" id="PRU00354"/>
    </source>
</evidence>
<accession>A0A1Y1SIV1</accession>
<dbReference type="EC" id="2.5.1.16" evidence="5"/>
<evidence type="ECO:0000259" key="9">
    <source>
        <dbReference type="PROSITE" id="PS51006"/>
    </source>
</evidence>
<dbReference type="Proteomes" id="UP000192342">
    <property type="component" value="Unassembled WGS sequence"/>
</dbReference>
<feature type="binding site" evidence="5">
    <location>
        <position position="183"/>
    </location>
    <ligand>
        <name>S-methyl-5'-thioadenosine</name>
        <dbReference type="ChEBI" id="CHEBI:17509"/>
    </ligand>
</feature>
<keyword evidence="4 5" id="KW-0620">Polyamine biosynthesis</keyword>
<feature type="binding site" evidence="5">
    <location>
        <begin position="176"/>
        <end position="179"/>
    </location>
    <ligand>
        <name>spermidine</name>
        <dbReference type="ChEBI" id="CHEBI:57834"/>
    </ligand>
</feature>
<comment type="similarity">
    <text evidence="1 5 7">Belongs to the spermidine/spermine synthase family.</text>
</comment>
<organism evidence="10 11">
    <name type="scientific">Oceanococcus atlanticus</name>
    <dbReference type="NCBI Taxonomy" id="1317117"/>
    <lineage>
        <taxon>Bacteria</taxon>
        <taxon>Pseudomonadati</taxon>
        <taxon>Pseudomonadota</taxon>
        <taxon>Gammaproteobacteria</taxon>
        <taxon>Chromatiales</taxon>
        <taxon>Oceanococcaceae</taxon>
        <taxon>Oceanococcus</taxon>
    </lineage>
</organism>
<comment type="function">
    <text evidence="5">Catalyzes the irreversible transfer of a propylamine group from the amino donor S-adenosylmethioninamine (decarboxy-AdoMet) to putrescine (1,4-diaminobutane) to yield spermidine.</text>
</comment>
<dbReference type="Gene3D" id="2.30.140.10">
    <property type="entry name" value="Spermidine synthase, tetramerisation domain"/>
    <property type="match status" value="1"/>
</dbReference>
<keyword evidence="2 5" id="KW-0808">Transferase</keyword>
<dbReference type="GO" id="GO:0008295">
    <property type="term" value="P:spermidine biosynthetic process"/>
    <property type="evidence" value="ECO:0007669"/>
    <property type="project" value="UniProtKB-UniRule"/>
</dbReference>
<evidence type="ECO:0000256" key="2">
    <source>
        <dbReference type="ARBA" id="ARBA00022679"/>
    </source>
</evidence>
<evidence type="ECO:0000313" key="11">
    <source>
        <dbReference type="Proteomes" id="UP000192342"/>
    </source>
</evidence>
<keyword evidence="3 5" id="KW-0745">Spermidine biosynthesis</keyword>
<feature type="binding site" evidence="5">
    <location>
        <begin position="157"/>
        <end position="158"/>
    </location>
    <ligand>
        <name>S-methyl-5'-thioadenosine</name>
        <dbReference type="ChEBI" id="CHEBI:17509"/>
    </ligand>
</feature>
<dbReference type="GO" id="GO:0004766">
    <property type="term" value="F:spermidine synthase activity"/>
    <property type="evidence" value="ECO:0007669"/>
    <property type="project" value="UniProtKB-UniRule"/>
</dbReference>
<dbReference type="UniPathway" id="UPA00248">
    <property type="reaction ID" value="UER00314"/>
</dbReference>
<dbReference type="InterPro" id="IPR029063">
    <property type="entry name" value="SAM-dependent_MTases_sf"/>
</dbReference>
<dbReference type="EMBL" id="AQQV01000001">
    <property type="protein sequence ID" value="ORE89605.1"/>
    <property type="molecule type" value="Genomic_DNA"/>
</dbReference>
<dbReference type="InterPro" id="IPR037163">
    <property type="entry name" value="Spermidine_synt_N_sf"/>
</dbReference>
<name>A0A1Y1SIV1_9GAMM</name>
<dbReference type="InterPro" id="IPR035246">
    <property type="entry name" value="Spermidine_synt_N"/>
</dbReference>
<evidence type="ECO:0000313" key="10">
    <source>
        <dbReference type="EMBL" id="ORE89605.1"/>
    </source>
</evidence>
<dbReference type="GO" id="GO:0005829">
    <property type="term" value="C:cytosol"/>
    <property type="evidence" value="ECO:0007669"/>
    <property type="project" value="TreeGrafter"/>
</dbReference>
<dbReference type="PANTHER" id="PTHR11558">
    <property type="entry name" value="SPERMIDINE/SPERMINE SYNTHASE"/>
    <property type="match status" value="1"/>
</dbReference>
<dbReference type="PROSITE" id="PS51006">
    <property type="entry name" value="PABS_2"/>
    <property type="match status" value="1"/>
</dbReference>
<evidence type="ECO:0000256" key="8">
    <source>
        <dbReference type="RuleBase" id="RU003837"/>
    </source>
</evidence>
<feature type="binding site" evidence="5">
    <location>
        <position position="106"/>
    </location>
    <ligand>
        <name>spermidine</name>
        <dbReference type="ChEBI" id="CHEBI:57834"/>
    </ligand>
</feature>
<dbReference type="Gene3D" id="3.40.50.150">
    <property type="entry name" value="Vaccinia Virus protein VP39"/>
    <property type="match status" value="1"/>
</dbReference>
<feature type="binding site" evidence="5">
    <location>
        <position position="126"/>
    </location>
    <ligand>
        <name>S-methyl-5'-thioadenosine</name>
        <dbReference type="ChEBI" id="CHEBI:17509"/>
    </ligand>
</feature>
<feature type="binding site" evidence="5">
    <location>
        <position position="51"/>
    </location>
    <ligand>
        <name>S-methyl-5'-thioadenosine</name>
        <dbReference type="ChEBI" id="CHEBI:17509"/>
    </ligand>
</feature>
<dbReference type="InterPro" id="IPR030373">
    <property type="entry name" value="PABS_CS"/>
</dbReference>
<dbReference type="AlphaFoldDB" id="A0A1Y1SIV1"/>
<gene>
    <name evidence="5" type="primary">speE</name>
    <name evidence="10" type="ORF">ATO7_06980</name>
</gene>
<evidence type="ECO:0000256" key="1">
    <source>
        <dbReference type="ARBA" id="ARBA00007867"/>
    </source>
</evidence>
<comment type="catalytic activity">
    <reaction evidence="5 8">
        <text>S-adenosyl 3-(methylsulfanyl)propylamine + putrescine = S-methyl-5'-thioadenosine + spermidine + H(+)</text>
        <dbReference type="Rhea" id="RHEA:12721"/>
        <dbReference type="ChEBI" id="CHEBI:15378"/>
        <dbReference type="ChEBI" id="CHEBI:17509"/>
        <dbReference type="ChEBI" id="CHEBI:57443"/>
        <dbReference type="ChEBI" id="CHEBI:57834"/>
        <dbReference type="ChEBI" id="CHEBI:326268"/>
        <dbReference type="EC" id="2.5.1.16"/>
    </reaction>
</comment>
<dbReference type="NCBIfam" id="NF002010">
    <property type="entry name" value="PRK00811.1"/>
    <property type="match status" value="1"/>
</dbReference>
<dbReference type="SUPFAM" id="SSF53335">
    <property type="entry name" value="S-adenosyl-L-methionine-dependent methyltransferases"/>
    <property type="match status" value="1"/>
</dbReference>
<reference evidence="10 11" key="1">
    <citation type="submission" date="2013-04" db="EMBL/GenBank/DDBJ databases">
        <title>Oceanococcus atlanticus 22II-S10r2 Genome Sequencing.</title>
        <authorList>
            <person name="Lai Q."/>
            <person name="Li G."/>
            <person name="Shao Z."/>
        </authorList>
    </citation>
    <scope>NUCLEOTIDE SEQUENCE [LARGE SCALE GENOMIC DNA]</scope>
    <source>
        <strain evidence="10 11">22II-S10r2</strain>
    </source>
</reference>
<sequence>MRFILPVLDQSQSSGMVNENEWFLEPMESKGTLFGLKLDGERLHAEQSAFQHIEIYQTETFGKLMVIDGCVMLTDRDNFLYHEMIAHPALCLHPNPRRVLIIGGGDCGTLREVLRHPQVESAVQVDIDERVTRLAEEYFPALCDSNDDARAQLLFDDGIAYVRNAADQAFDLIIVDSTDPVGPAEGLFNRAFYAQCHRALADDGILVQQSESPLIHLELIQQVHASMKGEGFAATRLVNFPQPVYPSGWWSATLAFKQAEGAQRQADSARVEAISADTLYFNAATLNGALALPNFVAKALAEKA</sequence>